<dbReference type="InterPro" id="IPR003323">
    <property type="entry name" value="OTU_dom"/>
</dbReference>
<dbReference type="SUPFAM" id="SSF54001">
    <property type="entry name" value="Cysteine proteinases"/>
    <property type="match status" value="1"/>
</dbReference>
<dbReference type="EMBL" id="CAJNIZ010018565">
    <property type="protein sequence ID" value="CAE7412239.1"/>
    <property type="molecule type" value="Genomic_DNA"/>
</dbReference>
<dbReference type="InterPro" id="IPR025476">
    <property type="entry name" value="Helitron_helicase-like"/>
</dbReference>
<keyword evidence="4" id="KW-1185">Reference proteome</keyword>
<accession>A0A812R052</accession>
<dbReference type="Pfam" id="PF14214">
    <property type="entry name" value="Helitron_like_N"/>
    <property type="match status" value="1"/>
</dbReference>
<feature type="compositionally biased region" description="Acidic residues" evidence="1">
    <location>
        <begin position="788"/>
        <end position="821"/>
    </location>
</feature>
<dbReference type="AlphaFoldDB" id="A0A812R052"/>
<feature type="region of interest" description="Disordered" evidence="1">
    <location>
        <begin position="779"/>
        <end position="838"/>
    </location>
</feature>
<protein>
    <submittedName>
        <fullName evidence="3">Pif1 protein</fullName>
    </submittedName>
</protein>
<feature type="domain" description="OTU" evidence="2">
    <location>
        <begin position="31"/>
        <end position="167"/>
    </location>
</feature>
<gene>
    <name evidence="3" type="primary">pif1</name>
    <name evidence="3" type="ORF">SPIL2461_LOCUS10164</name>
</gene>
<dbReference type="CDD" id="cd22744">
    <property type="entry name" value="OTU"/>
    <property type="match status" value="1"/>
</dbReference>
<evidence type="ECO:0000313" key="4">
    <source>
        <dbReference type="Proteomes" id="UP000649617"/>
    </source>
</evidence>
<dbReference type="InterPro" id="IPR038765">
    <property type="entry name" value="Papain-like_cys_pep_sf"/>
</dbReference>
<dbReference type="PROSITE" id="PS50802">
    <property type="entry name" value="OTU"/>
    <property type="match status" value="1"/>
</dbReference>
<dbReference type="InterPro" id="IPR050704">
    <property type="entry name" value="Peptidase_C85-like"/>
</dbReference>
<proteinExistence type="predicted"/>
<evidence type="ECO:0000259" key="2">
    <source>
        <dbReference type="PROSITE" id="PS50802"/>
    </source>
</evidence>
<dbReference type="Pfam" id="PF02338">
    <property type="entry name" value="OTU"/>
    <property type="match status" value="1"/>
</dbReference>
<reference evidence="3" key="1">
    <citation type="submission" date="2021-02" db="EMBL/GenBank/DDBJ databases">
        <authorList>
            <person name="Dougan E. K."/>
            <person name="Rhodes N."/>
            <person name="Thang M."/>
            <person name="Chan C."/>
        </authorList>
    </citation>
    <scope>NUCLEOTIDE SEQUENCE</scope>
</reference>
<evidence type="ECO:0000256" key="1">
    <source>
        <dbReference type="SAM" id="MobiDB-lite"/>
    </source>
</evidence>
<dbReference type="OrthoDB" id="416437at2759"/>
<organism evidence="3 4">
    <name type="scientific">Symbiodinium pilosum</name>
    <name type="common">Dinoflagellate</name>
    <dbReference type="NCBI Taxonomy" id="2952"/>
    <lineage>
        <taxon>Eukaryota</taxon>
        <taxon>Sar</taxon>
        <taxon>Alveolata</taxon>
        <taxon>Dinophyceae</taxon>
        <taxon>Suessiales</taxon>
        <taxon>Symbiodiniaceae</taxon>
        <taxon>Symbiodinium</taxon>
    </lineage>
</organism>
<evidence type="ECO:0000313" key="3">
    <source>
        <dbReference type="EMBL" id="CAE7412239.1"/>
    </source>
</evidence>
<name>A0A812R052_SYMPI</name>
<sequence>MAREVGLDAAIDMEAAEELLQEHAAAVIPHLQLRGIAGDGNCLFRAAACQVPEGEEHHVALRAICAAGAADAWERYAPYLPPCSREQVLEWCRNMAQDRFWGDGLACRVLTDCLKRPMIIWRLMEPEQRPSCFVPALGVVGAPVQPIYLFLDERVRGAEHYWALVRGERPAQHSPWQALQPAAAGDGCRGSFRRRRLPASFFGTANQQASSGPWTRHGLTQGQMEELLLMQDQGASPAELAAKFFPGQPGKLDTLRRWAFADKEKIRARVREHVAAKTQAHSSRRAMAASCHIANNKCLQLQAERPPAASSWQQELGRRFSVEGSAAAGALPDQHSSQMPLAQEFRGWMRHASWTYCSRHESMVIKCGRRTAKRTCSLHWRSHAAAAVSCPCSPTCDPDPARLEARAPAVEEAAKEESGGKLQAYLTPDASYWEAFRDFVCEGNLGWDDFFTILPKEDAARLAPLDLKVDYVTRRGGQACVTAKQKKSLVRAIWKPADVTEQLPTPASLRAFTFLMEHNDTYRTYVLQHRELLRANANAENASLGDTDISNRLKELGILKASSTPSAKTHWLRKVLSRNVDFVKDYPLQCFLHDATMAKTITSVVAVAEKQKISPDEAAADMPQFEQYWHHQAQKLEDVCRQAQTFPNLFFTIAPAEWRFPLHGGMFGKADQDDLSQCQAWLTMHMHNCIGAILDEVLWKNKAQAADLGIAEIEHYTYRFEFQGRGTLHVHAVAWVKFNPGVSIEELSGRSGVGVQTSPLVRLLEEVFDCGAVDVQCGHSEHNSSDLEDRDEGSSESEESSMDVDQEGSSDSESGAEEEPETSCSPDCSESSEDSFIR</sequence>
<dbReference type="Proteomes" id="UP000649617">
    <property type="component" value="Unassembled WGS sequence"/>
</dbReference>
<dbReference type="PANTHER" id="PTHR12419">
    <property type="entry name" value="OTU DOMAIN CONTAINING PROTEIN"/>
    <property type="match status" value="1"/>
</dbReference>
<dbReference type="Gene3D" id="3.90.70.80">
    <property type="match status" value="1"/>
</dbReference>
<dbReference type="GO" id="GO:0004843">
    <property type="term" value="F:cysteine-type deubiquitinase activity"/>
    <property type="evidence" value="ECO:0007669"/>
    <property type="project" value="TreeGrafter"/>
</dbReference>
<dbReference type="GO" id="GO:0016579">
    <property type="term" value="P:protein deubiquitination"/>
    <property type="evidence" value="ECO:0007669"/>
    <property type="project" value="TreeGrafter"/>
</dbReference>
<comment type="caution">
    <text evidence="3">The sequence shown here is derived from an EMBL/GenBank/DDBJ whole genome shotgun (WGS) entry which is preliminary data.</text>
</comment>